<reference evidence="2" key="2">
    <citation type="submission" date="2019-06" db="EMBL/GenBank/DDBJ databases">
        <title>Genomics analysis of Aphanomyces spp. identifies a new class of oomycete effector associated with host adaptation.</title>
        <authorList>
            <person name="Gaulin E."/>
        </authorList>
    </citation>
    <scope>NUCLEOTIDE SEQUENCE</scope>
    <source>
        <strain evidence="2">CBS 578.67</strain>
    </source>
</reference>
<dbReference type="InterPro" id="IPR003107">
    <property type="entry name" value="HAT"/>
</dbReference>
<evidence type="ECO:0000313" key="2">
    <source>
        <dbReference type="EMBL" id="KAF0685565.1"/>
    </source>
</evidence>
<dbReference type="InterPro" id="IPR019734">
    <property type="entry name" value="TPR_rpt"/>
</dbReference>
<organism evidence="3 4">
    <name type="scientific">Aphanomyces stellatus</name>
    <dbReference type="NCBI Taxonomy" id="120398"/>
    <lineage>
        <taxon>Eukaryota</taxon>
        <taxon>Sar</taxon>
        <taxon>Stramenopiles</taxon>
        <taxon>Oomycota</taxon>
        <taxon>Saprolegniomycetes</taxon>
        <taxon>Saprolegniales</taxon>
        <taxon>Verrucalvaceae</taxon>
        <taxon>Aphanomyces</taxon>
    </lineage>
</organism>
<dbReference type="EMBL" id="VJMH01007075">
    <property type="protein sequence ID" value="KAF0685565.1"/>
    <property type="molecule type" value="Genomic_DNA"/>
</dbReference>
<feature type="repeat" description="TPR" evidence="1">
    <location>
        <begin position="539"/>
        <end position="572"/>
    </location>
</feature>
<dbReference type="Pfam" id="PF13181">
    <property type="entry name" value="TPR_8"/>
    <property type="match status" value="1"/>
</dbReference>
<dbReference type="OrthoDB" id="541719at2759"/>
<dbReference type="SMART" id="SM00386">
    <property type="entry name" value="HAT"/>
    <property type="match status" value="11"/>
</dbReference>
<dbReference type="AlphaFoldDB" id="A0A485LLA2"/>
<evidence type="ECO:0000313" key="3">
    <source>
        <dbReference type="EMBL" id="VFT99231.1"/>
    </source>
</evidence>
<dbReference type="InterPro" id="IPR044624">
    <property type="entry name" value="Mbb1-like"/>
</dbReference>
<evidence type="ECO:0000256" key="1">
    <source>
        <dbReference type="PROSITE-ProRule" id="PRU00339"/>
    </source>
</evidence>
<dbReference type="PANTHER" id="PTHR44917:SF1">
    <property type="entry name" value="PROTEIN HIGH CHLOROPHYLL FLUORESCENT 107"/>
    <property type="match status" value="1"/>
</dbReference>
<reference evidence="3 4" key="1">
    <citation type="submission" date="2019-03" db="EMBL/GenBank/DDBJ databases">
        <authorList>
            <person name="Gaulin E."/>
            <person name="Dumas B."/>
        </authorList>
    </citation>
    <scope>NUCLEOTIDE SEQUENCE [LARGE SCALE GENOMIC DNA]</scope>
    <source>
        <strain evidence="3">CBS 568.67</strain>
    </source>
</reference>
<protein>
    <submittedName>
        <fullName evidence="3">Aste57867_22573 protein</fullName>
    </submittedName>
</protein>
<keyword evidence="1" id="KW-0802">TPR repeat</keyword>
<proteinExistence type="predicted"/>
<dbReference type="GO" id="GO:0006397">
    <property type="term" value="P:mRNA processing"/>
    <property type="evidence" value="ECO:0007669"/>
    <property type="project" value="InterPro"/>
</dbReference>
<sequence>MLSIRRAVQRAARHPLVGGGGGGGRIACRPMVHPAFSNMHHVSARWIHSSMHDDVGQGYVGQYSETTGEWEPDRSHMEEIVRKGEFMDQDVTLQTLIRYDIDEARRLFRKVLQTYYHNDMGMWNKWAVMEWRDGKVDLARKIFVKASKIRFHPILYLSWATMERELQNYMEARRLYKLILATEGNESSLAVMAGTGLAMIEDKCGNADRARRMFLQYKKRFPHDLHLAEAHALFEGRHGNLKLSRQLFDAITKFPDCTQQVYHAYAHLEYSSGNWEYALAIVHRGLALGTKSGELYFLRALALWKLGEVDNAREVFDYQTKMSVPNPRNFNAYALFEIDQGNLNKARLIFEDILRKMPTSVSNITSLAELHVQLHGTEEGVTRGRNVFENGAAISGDNMELLHNWGVFEEKHGSVDRAKKLFEQATEKAPWVSTYWMSLARVESLRGDIQASRVVLDKATMKCTNQLPLLVSLAQLELKNRNFKEAREACMAALKIDKKRGDLWNLRALIELPHNADRAIGVIENALKTIPPHDIMSWSVLLCTYARSHSLVGDLENAAKSYNESIRLDPKNYHTHMYLAEFLEKIGRVDEAKEEYEVAGALCPRHKRRSVQERLARLAQSSV</sequence>
<dbReference type="SMART" id="SM00028">
    <property type="entry name" value="TPR"/>
    <property type="match status" value="6"/>
</dbReference>
<evidence type="ECO:0000313" key="4">
    <source>
        <dbReference type="Proteomes" id="UP000332933"/>
    </source>
</evidence>
<keyword evidence="4" id="KW-1185">Reference proteome</keyword>
<dbReference type="PANTHER" id="PTHR44917">
    <property type="entry name" value="PROTEIN HIGH CHLOROPHYLL FLUORESCENT 107"/>
    <property type="match status" value="1"/>
</dbReference>
<dbReference type="SUPFAM" id="SSF48452">
    <property type="entry name" value="TPR-like"/>
    <property type="match status" value="2"/>
</dbReference>
<name>A0A485LLA2_9STRA</name>
<dbReference type="PROSITE" id="PS50005">
    <property type="entry name" value="TPR"/>
    <property type="match status" value="1"/>
</dbReference>
<accession>A0A485LLA2</accession>
<dbReference type="InterPro" id="IPR011990">
    <property type="entry name" value="TPR-like_helical_dom_sf"/>
</dbReference>
<dbReference type="Proteomes" id="UP000332933">
    <property type="component" value="Unassembled WGS sequence"/>
</dbReference>
<dbReference type="Pfam" id="PF13432">
    <property type="entry name" value="TPR_16"/>
    <property type="match status" value="2"/>
</dbReference>
<dbReference type="EMBL" id="CAADRA010007101">
    <property type="protein sequence ID" value="VFT99231.1"/>
    <property type="molecule type" value="Genomic_DNA"/>
</dbReference>
<dbReference type="GO" id="GO:0003729">
    <property type="term" value="F:mRNA binding"/>
    <property type="evidence" value="ECO:0007669"/>
    <property type="project" value="InterPro"/>
</dbReference>
<gene>
    <name evidence="3" type="primary">Aste57867_22573</name>
    <name evidence="2" type="ORF">As57867_022503</name>
    <name evidence="3" type="ORF">ASTE57867_22573</name>
</gene>
<dbReference type="Gene3D" id="1.25.40.10">
    <property type="entry name" value="Tetratricopeptide repeat domain"/>
    <property type="match status" value="3"/>
</dbReference>